<reference evidence="1" key="1">
    <citation type="submission" date="2022-02" db="EMBL/GenBank/DDBJ databases">
        <title>Plant Genome Project.</title>
        <authorList>
            <person name="Zhang R.-G."/>
        </authorList>
    </citation>
    <scope>NUCLEOTIDE SEQUENCE</scope>
    <source>
        <strain evidence="1">AT1</strain>
    </source>
</reference>
<name>A0ACC0PI54_RHOML</name>
<evidence type="ECO:0000313" key="2">
    <source>
        <dbReference type="Proteomes" id="UP001062846"/>
    </source>
</evidence>
<protein>
    <submittedName>
        <fullName evidence="1">Uncharacterized protein</fullName>
    </submittedName>
</protein>
<sequence>MMNELLQRIPATNQSTVQSEGSGRTIFDNGEEDDHSTSNTVAEPAFVNPWPMDRLACALENSDRSIQVHVPDFEGKLNANEYFDWTTSLEAFFDWKDLSDERKVQFVTTKLKGHALIWWQQYQCSRVRKRVPKFYQFLSRFNLHENDEQLVMSLKGEKDMVEKVVAQTFDCPNPQKGENKYQRHGIPKSECFRCGEAGHRSYECPKQKAENLVNVEEQEPTYDEVLEKVQCEPNFNTKCLLIQQVLVAPKDGAERIFDEEECCKTAATVDWSKCPIYDEYPEDEGIALGELTSMLMVHNTQRSLA</sequence>
<dbReference type="Proteomes" id="UP001062846">
    <property type="component" value="Chromosome 3"/>
</dbReference>
<dbReference type="EMBL" id="CM046390">
    <property type="protein sequence ID" value="KAI8564417.1"/>
    <property type="molecule type" value="Genomic_DNA"/>
</dbReference>
<keyword evidence="2" id="KW-1185">Reference proteome</keyword>
<comment type="caution">
    <text evidence="1">The sequence shown here is derived from an EMBL/GenBank/DDBJ whole genome shotgun (WGS) entry which is preliminary data.</text>
</comment>
<proteinExistence type="predicted"/>
<organism evidence="1 2">
    <name type="scientific">Rhododendron molle</name>
    <name type="common">Chinese azalea</name>
    <name type="synonym">Azalea mollis</name>
    <dbReference type="NCBI Taxonomy" id="49168"/>
    <lineage>
        <taxon>Eukaryota</taxon>
        <taxon>Viridiplantae</taxon>
        <taxon>Streptophyta</taxon>
        <taxon>Embryophyta</taxon>
        <taxon>Tracheophyta</taxon>
        <taxon>Spermatophyta</taxon>
        <taxon>Magnoliopsida</taxon>
        <taxon>eudicotyledons</taxon>
        <taxon>Gunneridae</taxon>
        <taxon>Pentapetalae</taxon>
        <taxon>asterids</taxon>
        <taxon>Ericales</taxon>
        <taxon>Ericaceae</taxon>
        <taxon>Ericoideae</taxon>
        <taxon>Rhodoreae</taxon>
        <taxon>Rhododendron</taxon>
    </lineage>
</organism>
<evidence type="ECO:0000313" key="1">
    <source>
        <dbReference type="EMBL" id="KAI8564417.1"/>
    </source>
</evidence>
<accession>A0ACC0PI54</accession>
<gene>
    <name evidence="1" type="ORF">RHMOL_Rhmol03G0179900</name>
</gene>